<dbReference type="EMBL" id="SRKZ01000001">
    <property type="protein sequence ID" value="TGD82850.1"/>
    <property type="molecule type" value="Genomic_DNA"/>
</dbReference>
<comment type="caution">
    <text evidence="1">The sequence shown here is derived from an EMBL/GenBank/DDBJ whole genome shotgun (WGS) entry which is preliminary data.</text>
</comment>
<accession>A0A4Z0MTT1</accession>
<proteinExistence type="predicted"/>
<keyword evidence="2" id="KW-1185">Reference proteome</keyword>
<evidence type="ECO:0000313" key="2">
    <source>
        <dbReference type="Proteomes" id="UP000298284"/>
    </source>
</evidence>
<gene>
    <name evidence="1" type="ORF">EU557_03460</name>
</gene>
<organism evidence="1 2">
    <name type="scientific">Hymenobacter wooponensis</name>
    <dbReference type="NCBI Taxonomy" id="1525360"/>
    <lineage>
        <taxon>Bacteria</taxon>
        <taxon>Pseudomonadati</taxon>
        <taxon>Bacteroidota</taxon>
        <taxon>Cytophagia</taxon>
        <taxon>Cytophagales</taxon>
        <taxon>Hymenobacteraceae</taxon>
        <taxon>Hymenobacter</taxon>
    </lineage>
</organism>
<reference evidence="1 2" key="1">
    <citation type="submission" date="2019-04" db="EMBL/GenBank/DDBJ databases">
        <authorList>
            <person name="Feng G."/>
            <person name="Zhang J."/>
            <person name="Zhu H."/>
        </authorList>
    </citation>
    <scope>NUCLEOTIDE SEQUENCE [LARGE SCALE GENOMIC DNA]</scope>
    <source>
        <strain evidence="1 2">JCM 19491</strain>
    </source>
</reference>
<dbReference type="Proteomes" id="UP000298284">
    <property type="component" value="Unassembled WGS sequence"/>
</dbReference>
<protein>
    <submittedName>
        <fullName evidence="1">Uncharacterized protein</fullName>
    </submittedName>
</protein>
<name>A0A4Z0MTT1_9BACT</name>
<dbReference type="RefSeq" id="WP_135529006.1">
    <property type="nucleotide sequence ID" value="NZ_SRKZ01000001.1"/>
</dbReference>
<sequence length="248" mass="28136">MQSNSLAKLNKEGGQEFVNALSFALAFTLKQINVQNGISAMQISLAIPQLLRQFYYLKFDEVVLCFREAARGRWGTNYNRLDLQVITSWLTAYDEQVRTPLVNAQATHEHEQLKSGKNIINQLTTAELVQLGYQPLNDFTRQQVAQEQQQREAELAKVAAMPDDMREVAKELSQRGKAFKVEQARSIDAATKRLGQMNEVGYAQQVRELIPRLSEAQLKQMEDEAWETRNKAALDAISEYRRGQSAAA</sequence>
<evidence type="ECO:0000313" key="1">
    <source>
        <dbReference type="EMBL" id="TGD82850.1"/>
    </source>
</evidence>
<dbReference type="OrthoDB" id="959322at2"/>
<dbReference type="AlphaFoldDB" id="A0A4Z0MTT1"/>